<feature type="domain" description="UspA" evidence="5">
    <location>
        <begin position="147"/>
        <end position="285"/>
    </location>
</feature>
<comment type="function">
    <text evidence="4">Required for resistance to DNA-damaging agents.</text>
</comment>
<evidence type="ECO:0000256" key="1">
    <source>
        <dbReference type="ARBA" id="ARBA00004496"/>
    </source>
</evidence>
<dbReference type="Pfam" id="PF00582">
    <property type="entry name" value="Usp"/>
    <property type="match status" value="2"/>
</dbReference>
<dbReference type="PANTHER" id="PTHR47892:SF1">
    <property type="entry name" value="UNIVERSAL STRESS PROTEIN E"/>
    <property type="match status" value="1"/>
</dbReference>
<dbReference type="RefSeq" id="WP_074757166.1">
    <property type="nucleotide sequence ID" value="NZ_FNCO01000017.1"/>
</dbReference>
<name>A0A1G8ND48_9PSED</name>
<accession>A0A1G8ND48</accession>
<evidence type="ECO:0000313" key="7">
    <source>
        <dbReference type="Proteomes" id="UP000182894"/>
    </source>
</evidence>
<evidence type="ECO:0000313" key="6">
    <source>
        <dbReference type="EMBL" id="SDI77450.1"/>
    </source>
</evidence>
<dbReference type="InterPro" id="IPR006016">
    <property type="entry name" value="UspA"/>
</dbReference>
<comment type="subcellular location">
    <subcellularLocation>
        <location evidence="1">Cytoplasm</location>
    </subcellularLocation>
</comment>
<dbReference type="SUPFAM" id="SSF52402">
    <property type="entry name" value="Adenine nucleotide alpha hydrolases-like"/>
    <property type="match status" value="2"/>
</dbReference>
<dbReference type="Proteomes" id="UP000182894">
    <property type="component" value="Unassembled WGS sequence"/>
</dbReference>
<evidence type="ECO:0000256" key="2">
    <source>
        <dbReference type="ARBA" id="ARBA00008791"/>
    </source>
</evidence>
<organism evidence="6 7">
    <name type="scientific">Pseudomonas abietaniphila</name>
    <dbReference type="NCBI Taxonomy" id="89065"/>
    <lineage>
        <taxon>Bacteria</taxon>
        <taxon>Pseudomonadati</taxon>
        <taxon>Pseudomonadota</taxon>
        <taxon>Gammaproteobacteria</taxon>
        <taxon>Pseudomonadales</taxon>
        <taxon>Pseudomonadaceae</taxon>
        <taxon>Pseudomonas</taxon>
    </lineage>
</organism>
<reference evidence="7" key="1">
    <citation type="submission" date="2016-10" db="EMBL/GenBank/DDBJ databases">
        <authorList>
            <person name="Varghese N."/>
            <person name="Submissions S."/>
        </authorList>
    </citation>
    <scope>NUCLEOTIDE SEQUENCE [LARGE SCALE GENOMIC DNA]</scope>
    <source>
        <strain evidence="7">ATCC 700689</strain>
    </source>
</reference>
<dbReference type="PANTHER" id="PTHR47892">
    <property type="entry name" value="UNIVERSAL STRESS PROTEIN E"/>
    <property type="match status" value="1"/>
</dbReference>
<dbReference type="STRING" id="89065.SAMN05216605_11729"/>
<proteinExistence type="inferred from homology"/>
<dbReference type="CDD" id="cd00293">
    <property type="entry name" value="USP-like"/>
    <property type="match status" value="1"/>
</dbReference>
<dbReference type="AlphaFoldDB" id="A0A1G8ND48"/>
<evidence type="ECO:0000259" key="5">
    <source>
        <dbReference type="Pfam" id="PF00582"/>
    </source>
</evidence>
<comment type="similarity">
    <text evidence="2">Belongs to the universal stress protein A family.</text>
</comment>
<keyword evidence="3" id="KW-0963">Cytoplasm</keyword>
<keyword evidence="7" id="KW-1185">Reference proteome</keyword>
<dbReference type="Gene3D" id="3.40.50.12370">
    <property type="match status" value="1"/>
</dbReference>
<protein>
    <submittedName>
        <fullName evidence="6">Nucleotide-binding universal stress protein, UspA family</fullName>
    </submittedName>
</protein>
<feature type="domain" description="UspA" evidence="5">
    <location>
        <begin position="5"/>
        <end position="137"/>
    </location>
</feature>
<evidence type="ECO:0000256" key="3">
    <source>
        <dbReference type="ARBA" id="ARBA00022490"/>
    </source>
</evidence>
<dbReference type="EMBL" id="FNCO01000017">
    <property type="protein sequence ID" value="SDI77450.1"/>
    <property type="molecule type" value="Genomic_DNA"/>
</dbReference>
<gene>
    <name evidence="6" type="ORF">SAMN05216605_11729</name>
</gene>
<sequence>MQSIRRILVVIEPSAETDKVESLAMRRACLIANAAKSKSNPDIKEPSLHLLICDKKLDHSELLATLKHDLQAEDFNVTAQQEWHENAHQTIIKVQQAEGSDLVIKQHFPDSTLKRALLTPADWKLLRYCPCPVLMVKTDRPWKGSAVLAAVDVGNPDGEHSALHYSIIQHGHHLAQITGIDLHVIAAHPSPLLSAADPVYQLSSSVEGQYREQCKVFQTEFNIDDAHLHIAEGPADVLIPFTAHHLKAAVTVIGTVGRTGISGALIGNTAEVVLDSLESDVLVLKSEEVLAHLEEELARV</sequence>
<dbReference type="OrthoDB" id="239260at2"/>
<evidence type="ECO:0000256" key="4">
    <source>
        <dbReference type="ARBA" id="ARBA00037131"/>
    </source>
</evidence>
<dbReference type="GO" id="GO:0005737">
    <property type="term" value="C:cytoplasm"/>
    <property type="evidence" value="ECO:0007669"/>
    <property type="project" value="UniProtKB-SubCell"/>
</dbReference>